<dbReference type="Proteomes" id="UP000683520">
    <property type="component" value="Chromosome"/>
</dbReference>
<sequence length="216" mass="22240">MVYLHSFVFENSERGFSLKFGTKLATSIALASVLVPMPVATSAEISQNEVQQPTSTGAGNDVLEERIAKAQEERQALLVINDADESGYSAEVVNGNVRKEADTVFVESPKGEEEALPTSKTLTTGEKVNIEYSVEGDQITAKYSTNVDPELVDAALIQPRSTAGCVGAILVGIGGTTASAVGVATAPLTGPIGPMMAAATMATASGSIVTAADQCG</sequence>
<evidence type="ECO:0000313" key="4">
    <source>
        <dbReference type="Proteomes" id="UP000683520"/>
    </source>
</evidence>
<keyword evidence="4" id="KW-1185">Reference proteome</keyword>
<evidence type="ECO:0000313" key="2">
    <source>
        <dbReference type="EMBL" id="QXB19691.1"/>
    </source>
</evidence>
<evidence type="ECO:0000313" key="3">
    <source>
        <dbReference type="Proteomes" id="UP000591626"/>
    </source>
</evidence>
<dbReference type="EMBL" id="JAAUVV010000003">
    <property type="protein sequence ID" value="NJJ03234.1"/>
    <property type="molecule type" value="Genomic_DNA"/>
</dbReference>
<protein>
    <submittedName>
        <fullName evidence="1">Uncharacterized protein</fullName>
    </submittedName>
</protein>
<accession>A0AAP6XHY7</accession>
<dbReference type="Proteomes" id="UP000591626">
    <property type="component" value="Unassembled WGS sequence"/>
</dbReference>
<gene>
    <name evidence="1" type="ORF">HC138_02445</name>
    <name evidence="2" type="ORF">I6L55_07105</name>
</gene>
<reference evidence="2 4" key="2">
    <citation type="submission" date="2021-06" db="EMBL/GenBank/DDBJ databases">
        <title>FDA dAtabase for Regulatory Grade micrObial Sequences (FDA-ARGOS): Supporting development and validation of Infectious Disease Dx tests.</title>
        <authorList>
            <person name="Sproer C."/>
            <person name="Gronow S."/>
            <person name="Severitt S."/>
            <person name="Schroder I."/>
            <person name="Tallon L."/>
            <person name="Sadzewicz L."/>
            <person name="Zhao X."/>
            <person name="Boylan J."/>
            <person name="Ott S."/>
            <person name="Bowen H."/>
            <person name="Vavikolanu K."/>
            <person name="Mehta A."/>
            <person name="Aluvathingal J."/>
            <person name="Nadendla S."/>
            <person name="Lowell S."/>
            <person name="Myers T."/>
            <person name="Yan Y."/>
        </authorList>
    </citation>
    <scope>NUCLEOTIDE SEQUENCE [LARGE SCALE GENOMIC DNA]</scope>
    <source>
        <strain evidence="2 4">FDAARGOS 1425</strain>
    </source>
</reference>
<organism evidence="1 3">
    <name type="scientific">Corynebacterium coyleae</name>
    <dbReference type="NCBI Taxonomy" id="53374"/>
    <lineage>
        <taxon>Bacteria</taxon>
        <taxon>Bacillati</taxon>
        <taxon>Actinomycetota</taxon>
        <taxon>Actinomycetes</taxon>
        <taxon>Mycobacteriales</taxon>
        <taxon>Corynebacteriaceae</taxon>
        <taxon>Corynebacterium</taxon>
    </lineage>
</organism>
<dbReference type="EMBL" id="CP077302">
    <property type="protein sequence ID" value="QXB19691.1"/>
    <property type="molecule type" value="Genomic_DNA"/>
</dbReference>
<name>A0AAP6XHY7_9CORY</name>
<dbReference type="AlphaFoldDB" id="A0AAP6XHY7"/>
<reference evidence="1 3" key="1">
    <citation type="submission" date="2020-03" db="EMBL/GenBank/DDBJ databases">
        <title>Draft genome sequences of bacterial isolates from the female urobiome.</title>
        <authorList>
            <person name="Miller-Ensminger T."/>
            <person name="Wolfe A.J."/>
            <person name="Putonti C."/>
        </authorList>
    </citation>
    <scope>NUCLEOTIDE SEQUENCE [LARGE SCALE GENOMIC DNA]</scope>
    <source>
        <strain evidence="1 3">UMB8490</strain>
    </source>
</reference>
<proteinExistence type="predicted"/>
<evidence type="ECO:0000313" key="1">
    <source>
        <dbReference type="EMBL" id="NJJ03234.1"/>
    </source>
</evidence>